<feature type="region of interest" description="Disordered" evidence="1">
    <location>
        <begin position="284"/>
        <end position="393"/>
    </location>
</feature>
<dbReference type="Proteomes" id="UP000612746">
    <property type="component" value="Unassembled WGS sequence"/>
</dbReference>
<dbReference type="SUPFAM" id="SSF55961">
    <property type="entry name" value="Bet v1-like"/>
    <property type="match status" value="2"/>
</dbReference>
<accession>A0A8H7QAX4</accession>
<sequence length="910" mass="100251">MPPLGRSSALSDESYLDWNPEYNGSSPMLNSSQTHPTLSSVFSDDDDDVRLGSRISNGTYNSIQGDTLITSAGYHVHQAESALITLKAIAQDETSWKKALKHKSGVMVYMRSGTVKGDKTPVFKGEAIIQGFSPQSIFYVIGMRKLWDEQYEDGNLIENLNDTTSLTYEVCKPSTASSKPRDMALVEKIECTAGGVILFACTSIETPKIPPIHGKSRTEVKLQGWILEPLASSPPATKVTYIVQEEMKGWVPGFAKKSLARRPLVIATIDGYLQKKADRLRAQNRMAQQSSANTTVRKLGRRPSIMNMEPMPINGGAERYNPKNAPQSKSTPLGRRSPVLAPTPLSGSKKRITFAEHDTTYSADSTSGGDDNSSVQRDSMSTQSSSVPTRMLYPHHRHPNVKMEKMSKLKHLSASLDNWSFEGDLKGTKVYSRTLEDNKLVLRADSIILDGWTAEQVCSVVQNFGARKMWDLHVIDGRIVERFSQKDYLVYLQLRFPQFATPIDVCAISTIETDPASGAIHTLITSVADPLLPEDTTGKYSRCNLDLQGWVFVPQFDENGITMSVNASFISYVDYGFSLPSAAIRSLKSESSLYVAQVQDYLVQHGCPPYVRRVAGKIIKEDFNCTAKSYEITYIVKHDASGSRRKQQPGAISSWCTDIRIPPASRKAGLQVQVSPSDGIRVEMTTDHASLRIYSIEPYMDGKVVILTMEDHINGGTNAKFTLNGEALVPRLMVVSQQTKDTSSTPDILQPQPPVDPVPSSREVDKTPVPESPGTKTEVLNVHDEISGLRNRKNSADSTHSSAAPSQSDMAEPKSLFETSQTSQHGSDKSHIRRGSDLSHDNFSVASSTHRHALVPSGYAIVPQSPQRASNPNNIIIFINEDLTFNSQQLSVLFIAMVVCYYMGKFGCSC</sequence>
<feature type="compositionally biased region" description="Polar residues" evidence="1">
    <location>
        <begin position="285"/>
        <end position="296"/>
    </location>
</feature>
<dbReference type="OrthoDB" id="196858at2759"/>
<comment type="caution">
    <text evidence="3">The sequence shown here is derived from an EMBL/GenBank/DDBJ whole genome shotgun (WGS) entry which is preliminary data.</text>
</comment>
<keyword evidence="4" id="KW-1185">Reference proteome</keyword>
<protein>
    <recommendedName>
        <fullName evidence="2">START domain-containing protein</fullName>
    </recommendedName>
</protein>
<evidence type="ECO:0000313" key="3">
    <source>
        <dbReference type="EMBL" id="KAG2188026.1"/>
    </source>
</evidence>
<proteinExistence type="predicted"/>
<reference evidence="3" key="1">
    <citation type="submission" date="2020-12" db="EMBL/GenBank/DDBJ databases">
        <title>Metabolic potential, ecology and presence of endohyphal bacteria is reflected in genomic diversity of Mucoromycotina.</title>
        <authorList>
            <person name="Muszewska A."/>
            <person name="Okrasinska A."/>
            <person name="Steczkiewicz K."/>
            <person name="Drgas O."/>
            <person name="Orlowska M."/>
            <person name="Perlinska-Lenart U."/>
            <person name="Aleksandrzak-Piekarczyk T."/>
            <person name="Szatraj K."/>
            <person name="Zielenkiewicz U."/>
            <person name="Pilsyk S."/>
            <person name="Malc E."/>
            <person name="Mieczkowski P."/>
            <person name="Kruszewska J.S."/>
            <person name="Biernat P."/>
            <person name="Pawlowska J."/>
        </authorList>
    </citation>
    <scope>NUCLEOTIDE SEQUENCE</scope>
    <source>
        <strain evidence="3">WA0000051536</strain>
    </source>
</reference>
<dbReference type="GO" id="GO:0008289">
    <property type="term" value="F:lipid binding"/>
    <property type="evidence" value="ECO:0007669"/>
    <property type="project" value="InterPro"/>
</dbReference>
<feature type="compositionally biased region" description="Polar residues" evidence="1">
    <location>
        <begin position="26"/>
        <end position="42"/>
    </location>
</feature>
<feature type="domain" description="START" evidence="2">
    <location>
        <begin position="86"/>
        <end position="265"/>
    </location>
</feature>
<feature type="compositionally biased region" description="Polar residues" evidence="1">
    <location>
        <begin position="360"/>
        <end position="388"/>
    </location>
</feature>
<name>A0A8H7QAX4_9FUNG</name>
<dbReference type="Pfam" id="PF01852">
    <property type="entry name" value="START"/>
    <property type="match status" value="1"/>
</dbReference>
<feature type="compositionally biased region" description="Polar residues" evidence="1">
    <location>
        <begin position="796"/>
        <end position="809"/>
    </location>
</feature>
<evidence type="ECO:0000313" key="4">
    <source>
        <dbReference type="Proteomes" id="UP000612746"/>
    </source>
</evidence>
<dbReference type="EMBL" id="JAEPRA010000002">
    <property type="protein sequence ID" value="KAG2188026.1"/>
    <property type="molecule type" value="Genomic_DNA"/>
</dbReference>
<organism evidence="3 4">
    <name type="scientific">Umbelopsis vinacea</name>
    <dbReference type="NCBI Taxonomy" id="44442"/>
    <lineage>
        <taxon>Eukaryota</taxon>
        <taxon>Fungi</taxon>
        <taxon>Fungi incertae sedis</taxon>
        <taxon>Mucoromycota</taxon>
        <taxon>Mucoromycotina</taxon>
        <taxon>Umbelopsidomycetes</taxon>
        <taxon>Umbelopsidales</taxon>
        <taxon>Umbelopsidaceae</taxon>
        <taxon>Umbelopsis</taxon>
    </lineage>
</organism>
<dbReference type="PANTHER" id="PTHR19308">
    <property type="entry name" value="PHOSPHATIDYLCHOLINE TRANSFER PROTEIN"/>
    <property type="match status" value="1"/>
</dbReference>
<evidence type="ECO:0000259" key="2">
    <source>
        <dbReference type="PROSITE" id="PS50848"/>
    </source>
</evidence>
<feature type="region of interest" description="Disordered" evidence="1">
    <location>
        <begin position="26"/>
        <end position="45"/>
    </location>
</feature>
<dbReference type="InterPro" id="IPR002913">
    <property type="entry name" value="START_lipid-bd_dom"/>
</dbReference>
<feature type="region of interest" description="Disordered" evidence="1">
    <location>
        <begin position="737"/>
        <end position="844"/>
    </location>
</feature>
<evidence type="ECO:0000256" key="1">
    <source>
        <dbReference type="SAM" id="MobiDB-lite"/>
    </source>
</evidence>
<dbReference type="AlphaFoldDB" id="A0A8H7QAX4"/>
<feature type="domain" description="START" evidence="2">
    <location>
        <begin position="417"/>
        <end position="587"/>
    </location>
</feature>
<dbReference type="GO" id="GO:0005737">
    <property type="term" value="C:cytoplasm"/>
    <property type="evidence" value="ECO:0007669"/>
    <property type="project" value="UniProtKB-ARBA"/>
</dbReference>
<dbReference type="Gene3D" id="3.30.530.20">
    <property type="match status" value="2"/>
</dbReference>
<feature type="compositionally biased region" description="Basic and acidic residues" evidence="1">
    <location>
        <begin position="826"/>
        <end position="840"/>
    </location>
</feature>
<dbReference type="PANTHER" id="PTHR19308:SF14">
    <property type="entry name" value="START DOMAIN-CONTAINING PROTEIN"/>
    <property type="match status" value="1"/>
</dbReference>
<dbReference type="CDD" id="cd00177">
    <property type="entry name" value="START"/>
    <property type="match status" value="2"/>
</dbReference>
<dbReference type="InterPro" id="IPR051213">
    <property type="entry name" value="START_lipid_transfer"/>
</dbReference>
<dbReference type="InterPro" id="IPR023393">
    <property type="entry name" value="START-like_dom_sf"/>
</dbReference>
<dbReference type="PROSITE" id="PS50848">
    <property type="entry name" value="START"/>
    <property type="match status" value="2"/>
</dbReference>
<gene>
    <name evidence="3" type="ORF">INT44_000777</name>
</gene>